<organism evidence="1 2">
    <name type="scientific">Mycoemilia scoparia</name>
    <dbReference type="NCBI Taxonomy" id="417184"/>
    <lineage>
        <taxon>Eukaryota</taxon>
        <taxon>Fungi</taxon>
        <taxon>Fungi incertae sedis</taxon>
        <taxon>Zoopagomycota</taxon>
        <taxon>Kickxellomycotina</taxon>
        <taxon>Kickxellomycetes</taxon>
        <taxon>Kickxellales</taxon>
        <taxon>Kickxellaceae</taxon>
        <taxon>Mycoemilia</taxon>
    </lineage>
</organism>
<accession>A0A9W8DKA1</accession>
<gene>
    <name evidence="1" type="ORF">H4219_005203</name>
</gene>
<keyword evidence="2" id="KW-1185">Reference proteome</keyword>
<dbReference type="AlphaFoldDB" id="A0A9W8DKA1"/>
<name>A0A9W8DKA1_9FUNG</name>
<dbReference type="Proteomes" id="UP001150538">
    <property type="component" value="Unassembled WGS sequence"/>
</dbReference>
<reference evidence="1" key="1">
    <citation type="submission" date="2022-07" db="EMBL/GenBank/DDBJ databases">
        <title>Phylogenomic reconstructions and comparative analyses of Kickxellomycotina fungi.</title>
        <authorList>
            <person name="Reynolds N.K."/>
            <person name="Stajich J.E."/>
            <person name="Barry K."/>
            <person name="Grigoriev I.V."/>
            <person name="Crous P."/>
            <person name="Smith M.E."/>
        </authorList>
    </citation>
    <scope>NUCLEOTIDE SEQUENCE</scope>
    <source>
        <strain evidence="1">NBRC 100468</strain>
    </source>
</reference>
<dbReference type="InterPro" id="IPR018606">
    <property type="entry name" value="Arb1"/>
</dbReference>
<evidence type="ECO:0000313" key="1">
    <source>
        <dbReference type="EMBL" id="KAJ1913478.1"/>
    </source>
</evidence>
<dbReference type="Pfam" id="PF09692">
    <property type="entry name" value="Arb1"/>
    <property type="match status" value="2"/>
</dbReference>
<dbReference type="EMBL" id="JANBPU010000260">
    <property type="protein sequence ID" value="KAJ1913478.1"/>
    <property type="molecule type" value="Genomic_DNA"/>
</dbReference>
<dbReference type="OrthoDB" id="435402at2759"/>
<protein>
    <submittedName>
        <fullName evidence="1">Uncharacterized protein</fullName>
    </submittedName>
</protein>
<evidence type="ECO:0000313" key="2">
    <source>
        <dbReference type="Proteomes" id="UP001150538"/>
    </source>
</evidence>
<sequence length="335" mass="37938">MIFDTSQPDTPILYRLEKAAIDIKNSNAFTDIAEKEVFAILMRYGNIDINKPLVPELYETSKEPDMNVEEDKEDGANAIDTDTAMASYREKEEKLQYSGGVFDIYFGIVMFLSLRSLKLHPLNDVSQFNVAPKVTEYWLRYLLDNNVCPEIDDDEILKSLAVVERSKIEFINVRKLSKRLPGKFNEACSMLYGGTLKAIGDLQQSELDKDGSGNASDLNWAPKSTVSLITLAESKELCSQLITEGVTHVKKESVDIRVEQILENDSQIVCHRWIRESTQPTGEPFRLVLDPDVIKYVCPGFYIEVDLHTLSNGMCYIDQVSGVWPSYTLLEDIII</sequence>
<comment type="caution">
    <text evidence="1">The sequence shown here is derived from an EMBL/GenBank/DDBJ whole genome shotgun (WGS) entry which is preliminary data.</text>
</comment>
<proteinExistence type="predicted"/>
<dbReference type="GO" id="GO:0033167">
    <property type="term" value="C:ARC complex"/>
    <property type="evidence" value="ECO:0007669"/>
    <property type="project" value="InterPro"/>
</dbReference>
<dbReference type="GO" id="GO:0031047">
    <property type="term" value="P:regulatory ncRNA-mediated gene silencing"/>
    <property type="evidence" value="ECO:0007669"/>
    <property type="project" value="InterPro"/>
</dbReference>